<evidence type="ECO:0000313" key="10">
    <source>
        <dbReference type="EMBL" id="RAW03221.1"/>
    </source>
</evidence>
<dbReference type="Pfam" id="PF01551">
    <property type="entry name" value="Peptidase_M23"/>
    <property type="match status" value="1"/>
</dbReference>
<dbReference type="AlphaFoldDB" id="A0A364Y811"/>
<gene>
    <name evidence="10" type="ORF">DQQ10_03810</name>
</gene>
<organism evidence="10 11">
    <name type="scientific">Pseudochryseolinea flava</name>
    <dbReference type="NCBI Taxonomy" id="2059302"/>
    <lineage>
        <taxon>Bacteria</taxon>
        <taxon>Pseudomonadati</taxon>
        <taxon>Bacteroidota</taxon>
        <taxon>Cytophagia</taxon>
        <taxon>Cytophagales</taxon>
        <taxon>Fulvivirgaceae</taxon>
        <taxon>Pseudochryseolinea</taxon>
    </lineage>
</organism>
<dbReference type="Proteomes" id="UP000251889">
    <property type="component" value="Unassembled WGS sequence"/>
</dbReference>
<dbReference type="GO" id="GO:0046872">
    <property type="term" value="F:metal ion binding"/>
    <property type="evidence" value="ECO:0007669"/>
    <property type="project" value="UniProtKB-KW"/>
</dbReference>
<dbReference type="SUPFAM" id="SSF51261">
    <property type="entry name" value="Duplicated hybrid motif"/>
    <property type="match status" value="1"/>
</dbReference>
<evidence type="ECO:0000259" key="9">
    <source>
        <dbReference type="Pfam" id="PF19425"/>
    </source>
</evidence>
<keyword evidence="6" id="KW-0862">Zinc</keyword>
<dbReference type="GO" id="GO:0006508">
    <property type="term" value="P:proteolysis"/>
    <property type="evidence" value="ECO:0007669"/>
    <property type="project" value="UniProtKB-KW"/>
</dbReference>
<proteinExistence type="predicted"/>
<keyword evidence="4" id="KW-0479">Metal-binding</keyword>
<dbReference type="PANTHER" id="PTHR21666">
    <property type="entry name" value="PEPTIDASE-RELATED"/>
    <property type="match status" value="1"/>
</dbReference>
<dbReference type="OrthoDB" id="9810477at2"/>
<keyword evidence="11" id="KW-1185">Reference proteome</keyword>
<feature type="domain" description="Csd3-like second N-terminal" evidence="9">
    <location>
        <begin position="156"/>
        <end position="273"/>
    </location>
</feature>
<dbReference type="GO" id="GO:0030313">
    <property type="term" value="C:cell envelope"/>
    <property type="evidence" value="ECO:0007669"/>
    <property type="project" value="UniProtKB-SubCell"/>
</dbReference>
<evidence type="ECO:0000256" key="1">
    <source>
        <dbReference type="ARBA" id="ARBA00001947"/>
    </source>
</evidence>
<evidence type="ECO:0000256" key="5">
    <source>
        <dbReference type="ARBA" id="ARBA00022801"/>
    </source>
</evidence>
<reference evidence="10 11" key="1">
    <citation type="submission" date="2018-06" db="EMBL/GenBank/DDBJ databases">
        <title>Chryseolinea flavus sp. nov., a member of the phylum Bacteroidetes isolated from soil.</title>
        <authorList>
            <person name="Li Y."/>
            <person name="Wang J."/>
        </authorList>
    </citation>
    <scope>NUCLEOTIDE SEQUENCE [LARGE SCALE GENOMIC DNA]</scope>
    <source>
        <strain evidence="10 11">SDU1-6</strain>
    </source>
</reference>
<evidence type="ECO:0000256" key="4">
    <source>
        <dbReference type="ARBA" id="ARBA00022723"/>
    </source>
</evidence>
<protein>
    <submittedName>
        <fullName evidence="10">Peptidase M23</fullName>
    </submittedName>
</protein>
<keyword evidence="7" id="KW-0482">Metalloprotease</keyword>
<evidence type="ECO:0000256" key="7">
    <source>
        <dbReference type="ARBA" id="ARBA00023049"/>
    </source>
</evidence>
<dbReference type="RefSeq" id="WP_112745436.1">
    <property type="nucleotide sequence ID" value="NZ_QMFY01000001.1"/>
</dbReference>
<sequence>MQKRWLKIGLFLVVIAVAVVGMNRYYLATMPSSVAAQDSVGYFPLQVKEPSVLYGMIVDDRVVIADKIKRNEVLGDILQQYNVPAKLIHQVSLLSKTIFDVRKVAPGKNYTLICSQDSSKTAKALVYEPNPIEYIIFRFDDSLKVDVCKREVTTVERSITGEIRTNLSETIEEMGISHELTNKFVDIFGWQVDFARLQKGDKFKLIYEELQVEGTTIGIKQINGIYFEHFKTPYYAFPFDQGEGVDYFDEEGKSLRKALLKYPIEFTRISSRYSLNRFHPVQKRWKAHLGTDFAAPTGTPIRSVGDGLVEEAQYKSNNGNYVKIRHNGTYTTQYLHMSRIAAGVTAGTRVRQGQTIGYVGSTGLASGPHLCYRFWKNGVQVDALKADLPASQPVKKDYQDAFNKVKEELTNKLNSIPFQEAAAEPMASL</sequence>
<dbReference type="Gene3D" id="3.10.450.350">
    <property type="match status" value="1"/>
</dbReference>
<evidence type="ECO:0000313" key="11">
    <source>
        <dbReference type="Proteomes" id="UP000251889"/>
    </source>
</evidence>
<name>A0A364Y811_9BACT</name>
<dbReference type="Gene3D" id="2.70.70.10">
    <property type="entry name" value="Glucose Permease (Domain IIA)"/>
    <property type="match status" value="1"/>
</dbReference>
<accession>A0A364Y811</accession>
<dbReference type="EMBL" id="QMFY01000001">
    <property type="protein sequence ID" value="RAW03221.1"/>
    <property type="molecule type" value="Genomic_DNA"/>
</dbReference>
<evidence type="ECO:0000256" key="2">
    <source>
        <dbReference type="ARBA" id="ARBA00004196"/>
    </source>
</evidence>
<feature type="domain" description="M23ase beta-sheet core" evidence="8">
    <location>
        <begin position="287"/>
        <end position="382"/>
    </location>
</feature>
<dbReference type="InterPro" id="IPR016047">
    <property type="entry name" value="M23ase_b-sheet_dom"/>
</dbReference>
<evidence type="ECO:0000256" key="6">
    <source>
        <dbReference type="ARBA" id="ARBA00022833"/>
    </source>
</evidence>
<keyword evidence="3" id="KW-0645">Protease</keyword>
<keyword evidence="5" id="KW-0378">Hydrolase</keyword>
<evidence type="ECO:0000256" key="3">
    <source>
        <dbReference type="ARBA" id="ARBA00022670"/>
    </source>
</evidence>
<comment type="cofactor">
    <cofactor evidence="1">
        <name>Zn(2+)</name>
        <dbReference type="ChEBI" id="CHEBI:29105"/>
    </cofactor>
</comment>
<dbReference type="PANTHER" id="PTHR21666:SF288">
    <property type="entry name" value="CELL DIVISION PROTEIN YTFB"/>
    <property type="match status" value="1"/>
</dbReference>
<dbReference type="InterPro" id="IPR011055">
    <property type="entry name" value="Dup_hybrid_motif"/>
</dbReference>
<comment type="caution">
    <text evidence="10">The sequence shown here is derived from an EMBL/GenBank/DDBJ whole genome shotgun (WGS) entry which is preliminary data.</text>
</comment>
<dbReference type="Pfam" id="PF19425">
    <property type="entry name" value="Csd3_N2"/>
    <property type="match status" value="1"/>
</dbReference>
<dbReference type="CDD" id="cd12797">
    <property type="entry name" value="M23_peptidase"/>
    <property type="match status" value="1"/>
</dbReference>
<comment type="subcellular location">
    <subcellularLocation>
        <location evidence="2">Cell envelope</location>
    </subcellularLocation>
</comment>
<dbReference type="InterPro" id="IPR050570">
    <property type="entry name" value="Cell_wall_metabolism_enzyme"/>
</dbReference>
<dbReference type="InterPro" id="IPR045834">
    <property type="entry name" value="Csd3_N2"/>
</dbReference>
<evidence type="ECO:0000259" key="8">
    <source>
        <dbReference type="Pfam" id="PF01551"/>
    </source>
</evidence>
<dbReference type="GO" id="GO:0004222">
    <property type="term" value="F:metalloendopeptidase activity"/>
    <property type="evidence" value="ECO:0007669"/>
    <property type="project" value="TreeGrafter"/>
</dbReference>